<accession>A0ABT5IRB6</accession>
<evidence type="ECO:0000313" key="2">
    <source>
        <dbReference type="EMBL" id="MDC7715067.1"/>
    </source>
</evidence>
<feature type="signal peptide" evidence="1">
    <location>
        <begin position="1"/>
        <end position="20"/>
    </location>
</feature>
<evidence type="ECO:0000256" key="1">
    <source>
        <dbReference type="SAM" id="SignalP"/>
    </source>
</evidence>
<dbReference type="Proteomes" id="UP001222030">
    <property type="component" value="Unassembled WGS sequence"/>
</dbReference>
<dbReference type="RefSeq" id="WP_272772868.1">
    <property type="nucleotide sequence ID" value="NZ_JAQQLE010000012.1"/>
</dbReference>
<feature type="chain" id="PRO_5047098326" description="Outer membrane efflux protein" evidence="1">
    <location>
        <begin position="21"/>
        <end position="361"/>
    </location>
</feature>
<dbReference type="EMBL" id="JAQQLE010000012">
    <property type="protein sequence ID" value="MDC7715067.1"/>
    <property type="molecule type" value="Genomic_DNA"/>
</dbReference>
<proteinExistence type="predicted"/>
<keyword evidence="3" id="KW-1185">Reference proteome</keyword>
<dbReference type="SUPFAM" id="SSF56954">
    <property type="entry name" value="Outer membrane efflux proteins (OEP)"/>
    <property type="match status" value="1"/>
</dbReference>
<keyword evidence="1" id="KW-0732">Signal</keyword>
<organism evidence="2 3">
    <name type="scientific">Vogesella margarita</name>
    <dbReference type="NCBI Taxonomy" id="2984199"/>
    <lineage>
        <taxon>Bacteria</taxon>
        <taxon>Pseudomonadati</taxon>
        <taxon>Pseudomonadota</taxon>
        <taxon>Betaproteobacteria</taxon>
        <taxon>Neisseriales</taxon>
        <taxon>Chromobacteriaceae</taxon>
        <taxon>Vogesella</taxon>
    </lineage>
</organism>
<name>A0ABT5IRB6_9NEIS</name>
<protein>
    <recommendedName>
        <fullName evidence="4">Outer membrane efflux protein</fullName>
    </recommendedName>
</protein>
<gene>
    <name evidence="2" type="ORF">PQU96_13180</name>
</gene>
<evidence type="ECO:0008006" key="4">
    <source>
        <dbReference type="Google" id="ProtNLM"/>
    </source>
</evidence>
<comment type="caution">
    <text evidence="2">The sequence shown here is derived from an EMBL/GenBank/DDBJ whole genome shotgun (WGS) entry which is preliminary data.</text>
</comment>
<evidence type="ECO:0000313" key="3">
    <source>
        <dbReference type="Proteomes" id="UP001222030"/>
    </source>
</evidence>
<sequence>MNKKILLVSHLFLLASLAQAQQTPDSEWRQANQQVAEFPRGHADVLKWEQANSVSTNTTDNKPATLSLKSIDDAVYLAWQTHPDLAKPMSQLGRAEVGLIASGQWQALSLSKLRKIDDADEVIGIAHATRKTVLAAIAVEQGLPSQQEAMQADEAAAELGSRLAKVGNWSKLQDAQQQLSRLASLQQWQRSQYTALQSRASVLKSLQQWNRSTPQTLALPASLPSLPTNMLSEQAVQTRLNKVADTLPLGEQIGMRANAELAYSAYRTAYTLAKDSQQQVLKLRQFIYDETVLRYNGMLMNTWELLAESRARALAQVEAINALRDFWLAEADLQLVMLGHVPESFVSLAAGGGDSPAAAGH</sequence>
<reference evidence="2 3" key="1">
    <citation type="submission" date="2023-01" db="EMBL/GenBank/DDBJ databases">
        <title>Novel species of the genus Vogesella isolated from rivers.</title>
        <authorList>
            <person name="Lu H."/>
        </authorList>
    </citation>
    <scope>NUCLEOTIDE SEQUENCE [LARGE SCALE GENOMIC DNA]</scope>
    <source>
        <strain evidence="2 3">LYT5W</strain>
    </source>
</reference>